<dbReference type="Gene3D" id="3.40.50.720">
    <property type="entry name" value="NAD(P)-binding Rossmann-like Domain"/>
    <property type="match status" value="2"/>
</dbReference>
<feature type="transmembrane region" description="Helical" evidence="14">
    <location>
        <begin position="176"/>
        <end position="194"/>
    </location>
</feature>
<dbReference type="Ensembl" id="ENSCLMT00005043693.1">
    <property type="protein sequence ID" value="ENSCLMP00005042169.1"/>
    <property type="gene ID" value="ENSCLMG00005019659.1"/>
</dbReference>
<feature type="transmembrane region" description="Helical" evidence="14">
    <location>
        <begin position="37"/>
        <end position="56"/>
    </location>
</feature>
<reference evidence="18" key="2">
    <citation type="submission" date="2025-09" db="UniProtKB">
        <authorList>
            <consortium name="Ensembl"/>
        </authorList>
    </citation>
    <scope>IDENTIFICATION</scope>
</reference>
<protein>
    <submittedName>
        <fullName evidence="18">Potassium sodium-activated channel subfamily T member 1</fullName>
    </submittedName>
</protein>
<keyword evidence="9" id="KW-0406">Ion transport</keyword>
<dbReference type="PANTHER" id="PTHR10027">
    <property type="entry name" value="CALCIUM-ACTIVATED POTASSIUM CHANNEL ALPHA CHAIN"/>
    <property type="match status" value="1"/>
</dbReference>
<dbReference type="Gene3D" id="1.10.287.70">
    <property type="match status" value="1"/>
</dbReference>
<dbReference type="PANTHER" id="PTHR10027:SF14">
    <property type="entry name" value="POTASSIUM CHANNEL SUBFAMILY T MEMBER 1"/>
    <property type="match status" value="1"/>
</dbReference>
<accession>A0A8C3AFA3</accession>
<keyword evidence="19" id="KW-1185">Reference proteome</keyword>
<dbReference type="GO" id="GO:0005886">
    <property type="term" value="C:plasma membrane"/>
    <property type="evidence" value="ECO:0007669"/>
    <property type="project" value="UniProtKB-SubCell"/>
</dbReference>
<evidence type="ECO:0000256" key="8">
    <source>
        <dbReference type="ARBA" id="ARBA00022989"/>
    </source>
</evidence>
<evidence type="ECO:0000313" key="19">
    <source>
        <dbReference type="Proteomes" id="UP000694565"/>
    </source>
</evidence>
<comment type="subcellular location">
    <subcellularLocation>
        <location evidence="1">Cell membrane</location>
        <topology evidence="1">Multi-pass membrane protein</topology>
    </subcellularLocation>
</comment>
<proteinExistence type="predicted"/>
<feature type="region of interest" description="Disordered" evidence="13">
    <location>
        <begin position="947"/>
        <end position="969"/>
    </location>
</feature>
<feature type="transmembrane region" description="Helical" evidence="14">
    <location>
        <begin position="116"/>
        <end position="136"/>
    </location>
</feature>
<feature type="region of interest" description="Disordered" evidence="13">
    <location>
        <begin position="980"/>
        <end position="999"/>
    </location>
</feature>
<dbReference type="InterPro" id="IPR003148">
    <property type="entry name" value="RCK_N"/>
</dbReference>
<evidence type="ECO:0000259" key="16">
    <source>
        <dbReference type="Pfam" id="PF07885"/>
    </source>
</evidence>
<evidence type="ECO:0000256" key="9">
    <source>
        <dbReference type="ARBA" id="ARBA00023065"/>
    </source>
</evidence>
<name>A0A8C3AFA3_CYCLU</name>
<evidence type="ECO:0000256" key="3">
    <source>
        <dbReference type="ARBA" id="ARBA00022475"/>
    </source>
</evidence>
<evidence type="ECO:0000256" key="7">
    <source>
        <dbReference type="ARBA" id="ARBA00022958"/>
    </source>
</evidence>
<evidence type="ECO:0000256" key="6">
    <source>
        <dbReference type="ARBA" id="ARBA00022826"/>
    </source>
</evidence>
<evidence type="ECO:0000313" key="18">
    <source>
        <dbReference type="Ensembl" id="ENSCLMP00005042169.1"/>
    </source>
</evidence>
<reference evidence="18" key="1">
    <citation type="submission" date="2025-08" db="UniProtKB">
        <authorList>
            <consortium name="Ensembl"/>
        </authorList>
    </citation>
    <scope>IDENTIFICATION</scope>
</reference>
<dbReference type="Pfam" id="PF22614">
    <property type="entry name" value="Slo-like_RCK"/>
    <property type="match status" value="2"/>
</dbReference>
<evidence type="ECO:0000256" key="12">
    <source>
        <dbReference type="ARBA" id="ARBA00034430"/>
    </source>
</evidence>
<organism evidence="18 19">
    <name type="scientific">Cyclopterus lumpus</name>
    <name type="common">Lumpsucker</name>
    <dbReference type="NCBI Taxonomy" id="8103"/>
    <lineage>
        <taxon>Eukaryota</taxon>
        <taxon>Metazoa</taxon>
        <taxon>Chordata</taxon>
        <taxon>Craniata</taxon>
        <taxon>Vertebrata</taxon>
        <taxon>Euteleostomi</taxon>
        <taxon>Actinopterygii</taxon>
        <taxon>Neopterygii</taxon>
        <taxon>Teleostei</taxon>
        <taxon>Neoteleostei</taxon>
        <taxon>Acanthomorphata</taxon>
        <taxon>Eupercaria</taxon>
        <taxon>Perciformes</taxon>
        <taxon>Cottioidei</taxon>
        <taxon>Cottales</taxon>
        <taxon>Cyclopteridae</taxon>
        <taxon>Cyclopterus</taxon>
    </lineage>
</organism>
<feature type="transmembrane region" description="Helical" evidence="14">
    <location>
        <begin position="229"/>
        <end position="249"/>
    </location>
</feature>
<keyword evidence="4" id="KW-0633">Potassium transport</keyword>
<feature type="domain" description="Potassium channel" evidence="16">
    <location>
        <begin position="184"/>
        <end position="252"/>
    </location>
</feature>
<evidence type="ECO:0000256" key="2">
    <source>
        <dbReference type="ARBA" id="ARBA00022448"/>
    </source>
</evidence>
<dbReference type="AlphaFoldDB" id="A0A8C3AFA3"/>
<keyword evidence="8 14" id="KW-1133">Transmembrane helix</keyword>
<evidence type="ECO:0000256" key="1">
    <source>
        <dbReference type="ARBA" id="ARBA00004651"/>
    </source>
</evidence>
<feature type="region of interest" description="Disordered" evidence="13">
    <location>
        <begin position="1067"/>
        <end position="1097"/>
    </location>
</feature>
<dbReference type="SUPFAM" id="SSF81324">
    <property type="entry name" value="Voltage-gated potassium channels"/>
    <property type="match status" value="1"/>
</dbReference>
<feature type="domain" description="Calcium-activated potassium channel BK alpha subunit" evidence="15">
    <location>
        <begin position="409"/>
        <end position="503"/>
    </location>
</feature>
<dbReference type="Pfam" id="PF07885">
    <property type="entry name" value="Ion_trans_2"/>
    <property type="match status" value="1"/>
</dbReference>
<dbReference type="InterPro" id="IPR013099">
    <property type="entry name" value="K_chnl_dom"/>
</dbReference>
<keyword evidence="7" id="KW-0630">Potassium</keyword>
<dbReference type="Pfam" id="PF03493">
    <property type="entry name" value="BK_channel_a"/>
    <property type="match status" value="1"/>
</dbReference>
<feature type="domain" description="RCK N-terminal" evidence="17">
    <location>
        <begin position="275"/>
        <end position="394"/>
    </location>
</feature>
<comment type="catalytic activity">
    <reaction evidence="12">
        <text>K(+)(in) = K(+)(out)</text>
        <dbReference type="Rhea" id="RHEA:29463"/>
        <dbReference type="ChEBI" id="CHEBI:29103"/>
    </reaction>
</comment>
<keyword evidence="3" id="KW-1003">Cell membrane</keyword>
<dbReference type="InterPro" id="IPR047871">
    <property type="entry name" value="K_chnl_Slo-like"/>
</dbReference>
<dbReference type="GO" id="GO:0015271">
    <property type="term" value="F:outward rectifier potassium channel activity"/>
    <property type="evidence" value="ECO:0007669"/>
    <property type="project" value="TreeGrafter"/>
</dbReference>
<keyword evidence="6" id="KW-0631">Potassium channel</keyword>
<feature type="domain" description="RCK N-terminal" evidence="17">
    <location>
        <begin position="694"/>
        <end position="814"/>
    </location>
</feature>
<evidence type="ECO:0000259" key="15">
    <source>
        <dbReference type="Pfam" id="PF03493"/>
    </source>
</evidence>
<evidence type="ECO:0000256" key="5">
    <source>
        <dbReference type="ARBA" id="ARBA00022692"/>
    </source>
</evidence>
<dbReference type="GeneTree" id="ENSGT00940000156880"/>
<feature type="region of interest" description="Disordered" evidence="13">
    <location>
        <begin position="582"/>
        <end position="605"/>
    </location>
</feature>
<evidence type="ECO:0000256" key="11">
    <source>
        <dbReference type="ARBA" id="ARBA00023303"/>
    </source>
</evidence>
<keyword evidence="5 14" id="KW-0812">Transmembrane</keyword>
<evidence type="ECO:0000256" key="14">
    <source>
        <dbReference type="SAM" id="Phobius"/>
    </source>
</evidence>
<dbReference type="SUPFAM" id="SSF51735">
    <property type="entry name" value="NAD(P)-binding Rossmann-fold domains"/>
    <property type="match status" value="1"/>
</dbReference>
<dbReference type="FunFam" id="1.10.287.70:FF:000069">
    <property type="entry name" value="Potassium sodium-activated channel subfamily T member 1"/>
    <property type="match status" value="1"/>
</dbReference>
<dbReference type="InterPro" id="IPR036291">
    <property type="entry name" value="NAD(P)-bd_dom_sf"/>
</dbReference>
<dbReference type="InterPro" id="IPR003929">
    <property type="entry name" value="K_chnl_BK_asu"/>
</dbReference>
<dbReference type="FunFam" id="3.40.50.720:FF:000034">
    <property type="entry name" value="Potassium channel subfamily T member 1"/>
    <property type="match status" value="1"/>
</dbReference>
<dbReference type="Proteomes" id="UP000694565">
    <property type="component" value="Unplaced"/>
</dbReference>
<feature type="compositionally biased region" description="Basic and acidic residues" evidence="13">
    <location>
        <begin position="1083"/>
        <end position="1097"/>
    </location>
</feature>
<keyword evidence="11" id="KW-0407">Ion channel</keyword>
<sequence length="1097" mass="124804">MHAHLVQVEFYVNENTFKERLKLFFIKNQRSSLRIRLFNFSLKILTCVLYILRVYLDDPKEDNDPFIRYRCQLLGSLVSLSPLLQVTVALISFLETVLITYLSYKGNIWEQIFQISFILEMINSVPFIITIFWSPLRNIFVPVFLNCWLAKGALENMINDFHRAIQRTHSAMFNQVFILICTLMCLVFTGACGIQHLERAGKHLTLFDSFYFCIVTFSTVGYGDVTPQIWPSQLLVVILICVALVVLPLQFEELAYLWMESQKLGGNYSRHRAQTEKHVVLCVSSLKIDLLMDFLNEFYAHPRLQDYYVVILCPTEIDIQVRRILQIPLWSQRVIYLQGSALKDQDLMRAKMDDAEACFILSSRNEVDRTAADHQTILRAWAAKDFAPNCPLYVQILKPENKFHVKFADHVVCEEEFKYAMLALNCVCPATSTLVTLLVHTSRGQEGQLSPEQWQRIYGRCSGNEVYHIRLCDSKFFGEYDGKSFTYASFHAHKKYGVCLIGVKREDNKSILLNPGPRHIMAAADTCYYINITKEENSAFIFKEEEKHNKGLSVSGLYDAPPRLPVHSIIASMGTVAIDLQNPDIPEESGKLTLPTENGSGSRRPSIAPVLEIADSSAILPCDLLSDQSEDETNQSDEEGSVGFVKGYPPNSPYIGSSPTLCHLLPQKAPFCCLRLDKGCTHSSFEDAKAYGFKNKLIIVSAETAGNGLYNFIVPLRAYYRPRKELNPIVLLLDYQPDNHFLEAICCFPMVYFMAGTIDNLDNLLQCGIIYADNLVVVDKESTMSAEEDYMADAKTIVNVQTMFRLFPSLSIITELTHPSNMRFMQFRAKDCYSLALSKLEKVERDKGSNLAFMFRLPFAAGRVFSISMLDTLLYQSFVKDYMIAIARLLLGLDTTPGSGYLCAMKITEEDLWIRTYGRLFQKLCSSSAEIPIGIYRTESHMFSTSEASSVGPGASRNSTASDQSEHPLLRKKSMQWARRLSRKTTKPSSRAERISQQRLNLYRRSERQELSELVKNRMKHLGLPTVGYDEMNDHQNTLSYVLINPPPDTVLELNDVVYIIRSDPLAHMPEDSQGGQTPGTRNRQDFGTETRDETHL</sequence>
<dbReference type="FunFam" id="3.40.50.720:FF:000011">
    <property type="entry name" value="Potassium channel subfamily T member 1"/>
    <property type="match status" value="1"/>
</dbReference>
<evidence type="ECO:0000256" key="4">
    <source>
        <dbReference type="ARBA" id="ARBA00022538"/>
    </source>
</evidence>
<keyword evidence="10 14" id="KW-0472">Membrane</keyword>
<evidence type="ECO:0000256" key="13">
    <source>
        <dbReference type="SAM" id="MobiDB-lite"/>
    </source>
</evidence>
<keyword evidence="2" id="KW-0813">Transport</keyword>
<evidence type="ECO:0000256" key="10">
    <source>
        <dbReference type="ARBA" id="ARBA00023136"/>
    </source>
</evidence>
<dbReference type="GO" id="GO:0005228">
    <property type="term" value="F:intracellular sodium-activated potassium channel activity"/>
    <property type="evidence" value="ECO:0007669"/>
    <property type="project" value="TreeGrafter"/>
</dbReference>
<feature type="transmembrane region" description="Helical" evidence="14">
    <location>
        <begin position="206"/>
        <end position="223"/>
    </location>
</feature>
<feature type="transmembrane region" description="Helical" evidence="14">
    <location>
        <begin position="83"/>
        <end position="104"/>
    </location>
</feature>
<evidence type="ECO:0000259" key="17">
    <source>
        <dbReference type="Pfam" id="PF22614"/>
    </source>
</evidence>